<organism evidence="2 3">
    <name type="scientific">Aspergillus novoparasiticus</name>
    <dbReference type="NCBI Taxonomy" id="986946"/>
    <lineage>
        <taxon>Eukaryota</taxon>
        <taxon>Fungi</taxon>
        <taxon>Dikarya</taxon>
        <taxon>Ascomycota</taxon>
        <taxon>Pezizomycotina</taxon>
        <taxon>Eurotiomycetes</taxon>
        <taxon>Eurotiomycetidae</taxon>
        <taxon>Eurotiales</taxon>
        <taxon>Aspergillaceae</taxon>
        <taxon>Aspergillus</taxon>
        <taxon>Aspergillus subgen. Circumdati</taxon>
    </lineage>
</organism>
<protein>
    <submittedName>
        <fullName evidence="2">Uncharacterized protein</fullName>
    </submittedName>
</protein>
<dbReference type="EMBL" id="ML733391">
    <property type="protein sequence ID" value="KAB8226644.1"/>
    <property type="molecule type" value="Genomic_DNA"/>
</dbReference>
<feature type="compositionally biased region" description="Low complexity" evidence="1">
    <location>
        <begin position="158"/>
        <end position="188"/>
    </location>
</feature>
<dbReference type="Proteomes" id="UP000326799">
    <property type="component" value="Unassembled WGS sequence"/>
</dbReference>
<accession>A0A5N6FDD6</accession>
<feature type="region of interest" description="Disordered" evidence="1">
    <location>
        <begin position="252"/>
        <end position="303"/>
    </location>
</feature>
<feature type="compositionally biased region" description="Polar residues" evidence="1">
    <location>
        <begin position="280"/>
        <end position="289"/>
    </location>
</feature>
<keyword evidence="3" id="KW-1185">Reference proteome</keyword>
<feature type="region of interest" description="Disordered" evidence="1">
    <location>
        <begin position="145"/>
        <end position="188"/>
    </location>
</feature>
<reference evidence="2 3" key="1">
    <citation type="submission" date="2019-04" db="EMBL/GenBank/DDBJ databases">
        <title>Fungal friends and foes A comparative genomics study of 23 Aspergillus species from section Flavi.</title>
        <authorList>
            <consortium name="DOE Joint Genome Institute"/>
            <person name="Kjaerbolling I."/>
            <person name="Vesth T.C."/>
            <person name="Frisvad J.C."/>
            <person name="Nybo J.L."/>
            <person name="Theobald S."/>
            <person name="Kildgaard S."/>
            <person name="Petersen T.I."/>
            <person name="Kuo A."/>
            <person name="Sato A."/>
            <person name="Lyhne E.K."/>
            <person name="Kogle M.E."/>
            <person name="Wiebenga A."/>
            <person name="Kun R.S."/>
            <person name="Lubbers R.J."/>
            <person name="Makela M.R."/>
            <person name="Barry K."/>
            <person name="Chovatia M."/>
            <person name="Clum A."/>
            <person name="Daum C."/>
            <person name="Haridas S."/>
            <person name="He G."/>
            <person name="LaButti K."/>
            <person name="Lipzen A."/>
            <person name="Mondo S."/>
            <person name="Pangilinan J."/>
            <person name="Riley R."/>
            <person name="Salamov A."/>
            <person name="Simmons B.A."/>
            <person name="Magnuson J.K."/>
            <person name="Henrissat B."/>
            <person name="Mortensen U.H."/>
            <person name="Larsen T.O."/>
            <person name="De vries R.P."/>
            <person name="Grigoriev I.V."/>
            <person name="Machida M."/>
            <person name="Baker S.E."/>
            <person name="Andersen M.R."/>
        </authorList>
    </citation>
    <scope>NUCLEOTIDE SEQUENCE [LARGE SCALE GENOMIC DNA]</scope>
    <source>
        <strain evidence="2 3">CBS 126849</strain>
    </source>
</reference>
<feature type="region of interest" description="Disordered" evidence="1">
    <location>
        <begin position="96"/>
        <end position="130"/>
    </location>
</feature>
<evidence type="ECO:0000313" key="2">
    <source>
        <dbReference type="EMBL" id="KAB8226644.1"/>
    </source>
</evidence>
<sequence>MSLTLFDQNASLPQIPSSPQHFYLQTFYLFFPQTVVLLPIHPQAIQHKRMDTHASHWHATLLGYAFWRDAEAYNKPIHDSIEAERKKHIHKRFPFTLGQEQPNTQPQTQTQPQTIPDNPMPDPNDSEAHHRRRFSMSDALLLNPFHSTHLSRRRARSSIRSDTSDQTTSSQEPTPARPRSSSRSRSLLRLPLTILRELSNTRKRPDLLQDHQATPTNPILEFRGGDTWDLLARDRKSLGLDLFWPIDFSTTDSSQTRTRTHNIAKATPTKAEATERQLHLQPQSPVQSQEPKENPQEQETETFPLSSLTPLLHFRHLRTLKLTGMMSSYQKYIWQAAWLNPHLEELELGMALAPSLRRNYVTTWPCIRGGWTLRKERFGEPVYYGTGAGTLHPALGVGEYLDKIVIEKAKVAGMGMGRTRTRLSIRTLVLSGFVVDGDPFLQWFDCARLKCVRFGDGCVDAGFWLGDDMGGVTVVWPGESGGEVGKGVVGRVVERGEVRMVRVL</sequence>
<evidence type="ECO:0000313" key="3">
    <source>
        <dbReference type="Proteomes" id="UP000326799"/>
    </source>
</evidence>
<name>A0A5N6FDD6_9EURO</name>
<evidence type="ECO:0000256" key="1">
    <source>
        <dbReference type="SAM" id="MobiDB-lite"/>
    </source>
</evidence>
<dbReference type="AlphaFoldDB" id="A0A5N6FDD6"/>
<gene>
    <name evidence="2" type="ORF">BDV33DRAFT_197638</name>
</gene>
<proteinExistence type="predicted"/>
<feature type="compositionally biased region" description="Low complexity" evidence="1">
    <location>
        <begin position="99"/>
        <end position="116"/>
    </location>
</feature>